<keyword evidence="3" id="KW-1185">Reference proteome</keyword>
<keyword evidence="2" id="KW-0378">Hydrolase</keyword>
<feature type="transmembrane region" description="Helical" evidence="1">
    <location>
        <begin position="137"/>
        <end position="169"/>
    </location>
</feature>
<feature type="transmembrane region" description="Helical" evidence="1">
    <location>
        <begin position="201"/>
        <end position="221"/>
    </location>
</feature>
<keyword evidence="1" id="KW-1133">Transmembrane helix</keyword>
<dbReference type="AlphaFoldDB" id="M1ZKU4"/>
<accession>M1ZKU4</accession>
<feature type="transmembrane region" description="Helical" evidence="1">
    <location>
        <begin position="6"/>
        <end position="28"/>
    </location>
</feature>
<keyword evidence="2" id="KW-0645">Protease</keyword>
<evidence type="ECO:0000313" key="3">
    <source>
        <dbReference type="Proteomes" id="UP000245423"/>
    </source>
</evidence>
<keyword evidence="1" id="KW-0472">Membrane</keyword>
<reference evidence="2 3" key="1">
    <citation type="submission" date="2016-11" db="EMBL/GenBank/DDBJ databases">
        <authorList>
            <person name="Manzoor S."/>
        </authorList>
    </citation>
    <scope>NUCLEOTIDE SEQUENCE [LARGE SCALE GENOMIC DNA]</scope>
    <source>
        <strain evidence="2">Clostridium ultunense strain Esp</strain>
    </source>
</reference>
<dbReference type="PANTHER" id="PTHR36434">
    <property type="entry name" value="MEMBRANE PROTEASE YUGP-RELATED"/>
    <property type="match status" value="1"/>
</dbReference>
<dbReference type="GO" id="GO:0008233">
    <property type="term" value="F:peptidase activity"/>
    <property type="evidence" value="ECO:0007669"/>
    <property type="project" value="UniProtKB-KW"/>
</dbReference>
<organism evidence="2 3">
    <name type="scientific">[Clostridium] ultunense Esp</name>
    <dbReference type="NCBI Taxonomy" id="1288971"/>
    <lineage>
        <taxon>Bacteria</taxon>
        <taxon>Bacillati</taxon>
        <taxon>Bacillota</taxon>
        <taxon>Tissierellia</taxon>
        <taxon>Tissierellales</taxon>
        <taxon>Tepidimicrobiaceae</taxon>
        <taxon>Schnuerera</taxon>
    </lineage>
</organism>
<dbReference type="Proteomes" id="UP000245423">
    <property type="component" value="Chromosome 1"/>
</dbReference>
<dbReference type="OrthoDB" id="9784298at2"/>
<dbReference type="Pfam" id="PF04298">
    <property type="entry name" value="Zn_peptidase_2"/>
    <property type="match status" value="1"/>
</dbReference>
<proteinExistence type="predicted"/>
<protein>
    <submittedName>
        <fullName evidence="2">Putative metal-dependent protease/peptidase</fullName>
    </submittedName>
</protein>
<name>M1ZKU4_9FIRM</name>
<evidence type="ECO:0000313" key="2">
    <source>
        <dbReference type="EMBL" id="SHD76950.1"/>
    </source>
</evidence>
<dbReference type="EMBL" id="LT669839">
    <property type="protein sequence ID" value="SHD76950.1"/>
    <property type="molecule type" value="Genomic_DNA"/>
</dbReference>
<dbReference type="RefSeq" id="WP_005586159.1">
    <property type="nucleotide sequence ID" value="NZ_LT669839.1"/>
</dbReference>
<dbReference type="PANTHER" id="PTHR36434:SF1">
    <property type="entry name" value="MEMBRANE PROTEASE YUGP-RELATED"/>
    <property type="match status" value="1"/>
</dbReference>
<sequence length="232" mass="25627">MYYGGYYGGVGGTWFLILMPALLLAMYAQLKVTSSFNKYLRVQSGSGYTGSEVARIILDRNGLHDVRIEQVGGNLTDHYDPRSKVIRLSRNVYNGHSVAAVSVAAHEVGHAIQHDEGYFPLILRNNIAPIASIGSRFVWILILLGLVISPFLIEVGILLYVAVVLFQVITLPVEFNASKRALYQLENGIVYRDELDSSKEVLNAAALTYVAATLVALGQLLRLLSIFGRRRD</sequence>
<dbReference type="InterPro" id="IPR007395">
    <property type="entry name" value="Zn_peptidase_2"/>
</dbReference>
<dbReference type="GO" id="GO:0006508">
    <property type="term" value="P:proteolysis"/>
    <property type="evidence" value="ECO:0007669"/>
    <property type="project" value="UniProtKB-KW"/>
</dbReference>
<keyword evidence="1" id="KW-0812">Transmembrane</keyword>
<gene>
    <name evidence="2" type="primary">yugP</name>
    <name evidence="2" type="ORF">CUESP1_1586</name>
</gene>
<evidence type="ECO:0000256" key="1">
    <source>
        <dbReference type="SAM" id="Phobius"/>
    </source>
</evidence>
<dbReference type="HOGENOM" id="CLU_084406_0_0_9"/>